<evidence type="ECO:0000256" key="1">
    <source>
        <dbReference type="ARBA" id="ARBA00005594"/>
    </source>
</evidence>
<keyword evidence="11" id="KW-1185">Reference proteome</keyword>
<evidence type="ECO:0000256" key="8">
    <source>
        <dbReference type="NCBIfam" id="TIGR00233"/>
    </source>
</evidence>
<comment type="similarity">
    <text evidence="1 9">Belongs to the class-I aminoacyl-tRNA synthetase family.</text>
</comment>
<keyword evidence="6 9" id="KW-0648">Protein biosynthesis</keyword>
<evidence type="ECO:0000313" key="10">
    <source>
        <dbReference type="EMBL" id="GGL48644.1"/>
    </source>
</evidence>
<dbReference type="InterPro" id="IPR014729">
    <property type="entry name" value="Rossmann-like_a/b/a_fold"/>
</dbReference>
<dbReference type="Pfam" id="PF00579">
    <property type="entry name" value="tRNA-synt_1b"/>
    <property type="match status" value="1"/>
</dbReference>
<comment type="caution">
    <text evidence="10">The sequence shown here is derived from an EMBL/GenBank/DDBJ whole genome shotgun (WGS) entry which is preliminary data.</text>
</comment>
<organism evidence="10 11">
    <name type="scientific">Microlunatus endophyticus</name>
    <dbReference type="NCBI Taxonomy" id="1716077"/>
    <lineage>
        <taxon>Bacteria</taxon>
        <taxon>Bacillati</taxon>
        <taxon>Actinomycetota</taxon>
        <taxon>Actinomycetes</taxon>
        <taxon>Propionibacteriales</taxon>
        <taxon>Propionibacteriaceae</taxon>
        <taxon>Microlunatus</taxon>
    </lineage>
</organism>
<keyword evidence="7 9" id="KW-0030">Aminoacyl-tRNA synthetase</keyword>
<evidence type="ECO:0000256" key="3">
    <source>
        <dbReference type="ARBA" id="ARBA00022598"/>
    </source>
</evidence>
<evidence type="ECO:0000256" key="6">
    <source>
        <dbReference type="ARBA" id="ARBA00022917"/>
    </source>
</evidence>
<dbReference type="InterPro" id="IPR002305">
    <property type="entry name" value="aa-tRNA-synth_Ic"/>
</dbReference>
<dbReference type="EMBL" id="BMMZ01000001">
    <property type="protein sequence ID" value="GGL48644.1"/>
    <property type="molecule type" value="Genomic_DNA"/>
</dbReference>
<keyword evidence="3 9" id="KW-0436">Ligase</keyword>
<dbReference type="SUPFAM" id="SSF52374">
    <property type="entry name" value="Nucleotidylyl transferase"/>
    <property type="match status" value="1"/>
</dbReference>
<dbReference type="PRINTS" id="PR01039">
    <property type="entry name" value="TRNASYNTHTRP"/>
</dbReference>
<evidence type="ECO:0000256" key="2">
    <source>
        <dbReference type="ARBA" id="ARBA00013161"/>
    </source>
</evidence>
<dbReference type="GO" id="GO:0005524">
    <property type="term" value="F:ATP binding"/>
    <property type="evidence" value="ECO:0007669"/>
    <property type="project" value="UniProtKB-KW"/>
</dbReference>
<gene>
    <name evidence="10" type="primary">trpS1</name>
    <name evidence="10" type="ORF">GCM10011575_03250</name>
</gene>
<name>A0A917S0C7_9ACTN</name>
<dbReference type="AlphaFoldDB" id="A0A917S0C7"/>
<proteinExistence type="inferred from homology"/>
<dbReference type="CDD" id="cd00806">
    <property type="entry name" value="TrpRS_core"/>
    <property type="match status" value="1"/>
</dbReference>
<accession>A0A917S0C7</accession>
<evidence type="ECO:0000313" key="11">
    <source>
        <dbReference type="Proteomes" id="UP000613840"/>
    </source>
</evidence>
<dbReference type="PANTHER" id="PTHR43766:SF1">
    <property type="entry name" value="TRYPTOPHAN--TRNA LIGASE, MITOCHONDRIAL"/>
    <property type="match status" value="1"/>
</dbReference>
<evidence type="ECO:0000256" key="9">
    <source>
        <dbReference type="RuleBase" id="RU363036"/>
    </source>
</evidence>
<keyword evidence="4 9" id="KW-0547">Nucleotide-binding</keyword>
<reference evidence="10" key="2">
    <citation type="submission" date="2020-09" db="EMBL/GenBank/DDBJ databases">
        <authorList>
            <person name="Sun Q."/>
            <person name="Zhou Y."/>
        </authorList>
    </citation>
    <scope>NUCLEOTIDE SEQUENCE</scope>
    <source>
        <strain evidence="10">CGMCC 4.7306</strain>
    </source>
</reference>
<dbReference type="GO" id="GO:0004830">
    <property type="term" value="F:tryptophan-tRNA ligase activity"/>
    <property type="evidence" value="ECO:0007669"/>
    <property type="project" value="UniProtKB-UniRule"/>
</dbReference>
<dbReference type="Proteomes" id="UP000613840">
    <property type="component" value="Unassembled WGS sequence"/>
</dbReference>
<evidence type="ECO:0000256" key="5">
    <source>
        <dbReference type="ARBA" id="ARBA00022840"/>
    </source>
</evidence>
<reference evidence="10" key="1">
    <citation type="journal article" date="2014" name="Int. J. Syst. Evol. Microbiol.">
        <title>Complete genome sequence of Corynebacterium casei LMG S-19264T (=DSM 44701T), isolated from a smear-ripened cheese.</title>
        <authorList>
            <consortium name="US DOE Joint Genome Institute (JGI-PGF)"/>
            <person name="Walter F."/>
            <person name="Albersmeier A."/>
            <person name="Kalinowski J."/>
            <person name="Ruckert C."/>
        </authorList>
    </citation>
    <scope>NUCLEOTIDE SEQUENCE</scope>
    <source>
        <strain evidence="10">CGMCC 4.7306</strain>
    </source>
</reference>
<evidence type="ECO:0000256" key="7">
    <source>
        <dbReference type="ARBA" id="ARBA00023146"/>
    </source>
</evidence>
<sequence>MTITESAPAGTATDRRPPARQLSLITPSGQLTIGNYIGALAQMRDAEGDCYFGVSDLHAMTMPHRADRLRSTVFQMQRLMLAAGIDPDRYALFRQSDVPEHTGLHYLLECVARVGEMERMIQYKEKGRGRPETRMSLLSYPVLMAADILLYRTEAVPVGADQRQHVEIARDLAQRFNRDYPGQDGPVFVVPEVVHPAVGLRLRNLQDPTIKMSKSDPNPAGVIYLLDPPEVVRRKIKRAVTDSFPGVSYQPEARPGLANLLELGAACDAGTIEQLVDDHHSFGSLKAVVAEAVIETLEPLQERYARLTPEDVRSAFDSGAERARATAAATLAAARAAIGL</sequence>
<dbReference type="PANTHER" id="PTHR43766">
    <property type="entry name" value="TRYPTOPHAN--TRNA LIGASE, MITOCHONDRIAL"/>
    <property type="match status" value="1"/>
</dbReference>
<dbReference type="NCBIfam" id="TIGR00233">
    <property type="entry name" value="trpS"/>
    <property type="match status" value="1"/>
</dbReference>
<dbReference type="InterPro" id="IPR001412">
    <property type="entry name" value="aa-tRNA-synth_I_CS"/>
</dbReference>
<dbReference type="PROSITE" id="PS00178">
    <property type="entry name" value="AA_TRNA_LIGASE_I"/>
    <property type="match status" value="1"/>
</dbReference>
<dbReference type="Gene3D" id="3.40.50.620">
    <property type="entry name" value="HUPs"/>
    <property type="match status" value="1"/>
</dbReference>
<protein>
    <recommendedName>
        <fullName evidence="2 8">Tryptophan--tRNA ligase</fullName>
        <ecNumber evidence="2 8">6.1.1.2</ecNumber>
    </recommendedName>
</protein>
<dbReference type="GO" id="GO:0006436">
    <property type="term" value="P:tryptophanyl-tRNA aminoacylation"/>
    <property type="evidence" value="ECO:0007669"/>
    <property type="project" value="UniProtKB-UniRule"/>
</dbReference>
<dbReference type="EC" id="6.1.1.2" evidence="2 8"/>
<dbReference type="InterPro" id="IPR050203">
    <property type="entry name" value="Trp-tRNA_synthetase"/>
</dbReference>
<keyword evidence="5 9" id="KW-0067">ATP-binding</keyword>
<dbReference type="Gene3D" id="1.10.240.10">
    <property type="entry name" value="Tyrosyl-Transfer RNA Synthetase"/>
    <property type="match status" value="1"/>
</dbReference>
<dbReference type="InterPro" id="IPR002306">
    <property type="entry name" value="Trp-tRNA-ligase"/>
</dbReference>
<dbReference type="RefSeq" id="WP_188893423.1">
    <property type="nucleotide sequence ID" value="NZ_BMMZ01000001.1"/>
</dbReference>
<evidence type="ECO:0000256" key="4">
    <source>
        <dbReference type="ARBA" id="ARBA00022741"/>
    </source>
</evidence>
<dbReference type="GO" id="GO:0005829">
    <property type="term" value="C:cytosol"/>
    <property type="evidence" value="ECO:0007669"/>
    <property type="project" value="TreeGrafter"/>
</dbReference>
<dbReference type="FunFam" id="1.10.240.10:FF:000002">
    <property type="entry name" value="Tryptophan--tRNA ligase"/>
    <property type="match status" value="1"/>
</dbReference>